<dbReference type="RefSeq" id="WP_043867920.1">
    <property type="nucleotide sequence ID" value="NZ_CP004393.1"/>
</dbReference>
<dbReference type="AlphaFoldDB" id="A0A0B5DVF8"/>
<dbReference type="Gene3D" id="3.40.50.300">
    <property type="entry name" value="P-loop containing nucleotide triphosphate hydrolases"/>
    <property type="match status" value="1"/>
</dbReference>
<dbReference type="KEGG" id="cid:P73_0016"/>
<evidence type="ECO:0000313" key="1">
    <source>
        <dbReference type="EMBL" id="AJE44731.1"/>
    </source>
</evidence>
<gene>
    <name evidence="1" type="ORF">P73_0016</name>
</gene>
<accession>A0A0B5DVF8</accession>
<dbReference type="STRING" id="1208324.P73_0016"/>
<dbReference type="EMBL" id="CP004393">
    <property type="protein sequence ID" value="AJE44731.1"/>
    <property type="molecule type" value="Genomic_DNA"/>
</dbReference>
<protein>
    <submittedName>
        <fullName evidence="1">Uncharacterized protein</fullName>
    </submittedName>
</protein>
<name>A0A0B5DVF8_9RHOB</name>
<dbReference type="SUPFAM" id="SSF52540">
    <property type="entry name" value="P-loop containing nucleoside triphosphate hydrolases"/>
    <property type="match status" value="1"/>
</dbReference>
<dbReference type="InterPro" id="IPR027417">
    <property type="entry name" value="P-loop_NTPase"/>
</dbReference>
<reference evidence="1 2" key="1">
    <citation type="journal article" date="2014" name="Int. J. Syst. Evol. Microbiol.">
        <title>Celeribacter indicus sp. nov., a polycyclic aromatic hydrocarbon-degrading bacterium from deep-sea sediment and reclassification of Huaishuia halophila as Celeribacter halophilus comb. nov.</title>
        <authorList>
            <person name="Lai Q."/>
            <person name="Cao J."/>
            <person name="Yuan J."/>
            <person name="Li F."/>
            <person name="Shao Z."/>
        </authorList>
    </citation>
    <scope>NUCLEOTIDE SEQUENCE [LARGE SCALE GENOMIC DNA]</scope>
    <source>
        <strain evidence="1">P73</strain>
    </source>
</reference>
<dbReference type="HOGENOM" id="CLU_2823217_0_0_5"/>
<keyword evidence="2" id="KW-1185">Reference proteome</keyword>
<sequence length="66" mass="7737">MTIRLHNVSMSFRTGTRRKIVADRLSMEFRPRQCVAILGRNGAGKSRECPTFCVWLIRFMLHRKEA</sequence>
<evidence type="ECO:0000313" key="2">
    <source>
        <dbReference type="Proteomes" id="UP000031521"/>
    </source>
</evidence>
<organism evidence="1 2">
    <name type="scientific">Celeribacter indicus</name>
    <dbReference type="NCBI Taxonomy" id="1208324"/>
    <lineage>
        <taxon>Bacteria</taxon>
        <taxon>Pseudomonadati</taxon>
        <taxon>Pseudomonadota</taxon>
        <taxon>Alphaproteobacteria</taxon>
        <taxon>Rhodobacterales</taxon>
        <taxon>Roseobacteraceae</taxon>
        <taxon>Celeribacter</taxon>
    </lineage>
</organism>
<dbReference type="Proteomes" id="UP000031521">
    <property type="component" value="Chromosome"/>
</dbReference>
<proteinExistence type="predicted"/>